<gene>
    <name evidence="1" type="ORF">CIK66_05695</name>
</gene>
<dbReference type="AlphaFoldDB" id="A0A2A3YLG3"/>
<dbReference type="Pfam" id="PF02597">
    <property type="entry name" value="ThiS"/>
    <property type="match status" value="1"/>
</dbReference>
<evidence type="ECO:0000313" key="2">
    <source>
        <dbReference type="Proteomes" id="UP000218598"/>
    </source>
</evidence>
<dbReference type="InterPro" id="IPR012675">
    <property type="entry name" value="Beta-grasp_dom_sf"/>
</dbReference>
<protein>
    <submittedName>
        <fullName evidence="1">Molybdopterin synthase sulfur carrier subunit</fullName>
    </submittedName>
</protein>
<proteinExistence type="predicted"/>
<keyword evidence="2" id="KW-1185">Reference proteome</keyword>
<reference evidence="1 2" key="1">
    <citation type="journal article" date="2017" name="Elife">
        <title>Extensive horizontal gene transfer in cheese-associated bacteria.</title>
        <authorList>
            <person name="Bonham K.S."/>
            <person name="Wolfe B.E."/>
            <person name="Dutton R.J."/>
        </authorList>
    </citation>
    <scope>NUCLEOTIDE SEQUENCE [LARGE SCALE GENOMIC DNA]</scope>
    <source>
        <strain evidence="1 2">341_9</strain>
    </source>
</reference>
<dbReference type="Gene3D" id="3.10.20.30">
    <property type="match status" value="1"/>
</dbReference>
<comment type="caution">
    <text evidence="1">The sequence shown here is derived from an EMBL/GenBank/DDBJ whole genome shotgun (WGS) entry which is preliminary data.</text>
</comment>
<dbReference type="OrthoDB" id="3255135at2"/>
<dbReference type="Proteomes" id="UP000218598">
    <property type="component" value="Unassembled WGS sequence"/>
</dbReference>
<organism evidence="1 2">
    <name type="scientific">Brachybacterium alimentarium</name>
    <dbReference type="NCBI Taxonomy" id="47845"/>
    <lineage>
        <taxon>Bacteria</taxon>
        <taxon>Bacillati</taxon>
        <taxon>Actinomycetota</taxon>
        <taxon>Actinomycetes</taxon>
        <taxon>Micrococcales</taxon>
        <taxon>Dermabacteraceae</taxon>
        <taxon>Brachybacterium</taxon>
    </lineage>
</organism>
<sequence>MTPTETGSAHAPAISVQLFAGAAAEYGADTATVHGATLREALEDLLRTASADAARVIGRSSILLNAVACTDHDQALAEGDTLDVLPPFAGG</sequence>
<dbReference type="GeneID" id="95326538"/>
<dbReference type="InterPro" id="IPR003749">
    <property type="entry name" value="ThiS/MoaD-like"/>
</dbReference>
<accession>A0A2A3YLG3</accession>
<dbReference type="CDD" id="cd17040">
    <property type="entry name" value="Ubl_MoaD_like"/>
    <property type="match status" value="1"/>
</dbReference>
<dbReference type="RefSeq" id="WP_096163914.1">
    <property type="nucleotide sequence ID" value="NZ_NRGR01000008.1"/>
</dbReference>
<dbReference type="EMBL" id="NRGR01000008">
    <property type="protein sequence ID" value="PCC40131.1"/>
    <property type="molecule type" value="Genomic_DNA"/>
</dbReference>
<evidence type="ECO:0000313" key="1">
    <source>
        <dbReference type="EMBL" id="PCC40131.1"/>
    </source>
</evidence>
<dbReference type="SUPFAM" id="SSF54285">
    <property type="entry name" value="MoaD/ThiS"/>
    <property type="match status" value="1"/>
</dbReference>
<dbReference type="InterPro" id="IPR016155">
    <property type="entry name" value="Mopterin_synth/thiamin_S_b"/>
</dbReference>
<name>A0A2A3YLG3_9MICO</name>